<feature type="chain" id="PRO_5043800206" description="Secreted protein" evidence="2">
    <location>
        <begin position="22"/>
        <end position="76"/>
    </location>
</feature>
<protein>
    <recommendedName>
        <fullName evidence="4">Secreted protein</fullName>
    </recommendedName>
</protein>
<feature type="compositionally biased region" description="Acidic residues" evidence="1">
    <location>
        <begin position="46"/>
        <end position="57"/>
    </location>
</feature>
<comment type="caution">
    <text evidence="3">The sequence shown here is derived from an EMBL/GenBank/DDBJ whole genome shotgun (WGS) entry which is preliminary data.</text>
</comment>
<reference evidence="3" key="1">
    <citation type="journal article" date="2024" name="Gigascience">
        <title>Chromosome-level genome of the poultry shaft louse Menopon gallinae provides insight into the host-switching and adaptive evolution of parasitic lice.</title>
        <authorList>
            <person name="Xu Y."/>
            <person name="Ma L."/>
            <person name="Liu S."/>
            <person name="Liang Y."/>
            <person name="Liu Q."/>
            <person name="He Z."/>
            <person name="Tian L."/>
            <person name="Duan Y."/>
            <person name="Cai W."/>
            <person name="Li H."/>
            <person name="Song F."/>
        </authorList>
    </citation>
    <scope>NUCLEOTIDE SEQUENCE</scope>
    <source>
        <strain evidence="3">Cailab_2023a</strain>
    </source>
</reference>
<dbReference type="AlphaFoldDB" id="A0AAW2IAX1"/>
<evidence type="ECO:0000256" key="2">
    <source>
        <dbReference type="SAM" id="SignalP"/>
    </source>
</evidence>
<proteinExistence type="predicted"/>
<organism evidence="3">
    <name type="scientific">Menopon gallinae</name>
    <name type="common">poultry shaft louse</name>
    <dbReference type="NCBI Taxonomy" id="328185"/>
    <lineage>
        <taxon>Eukaryota</taxon>
        <taxon>Metazoa</taxon>
        <taxon>Ecdysozoa</taxon>
        <taxon>Arthropoda</taxon>
        <taxon>Hexapoda</taxon>
        <taxon>Insecta</taxon>
        <taxon>Pterygota</taxon>
        <taxon>Neoptera</taxon>
        <taxon>Paraneoptera</taxon>
        <taxon>Psocodea</taxon>
        <taxon>Troctomorpha</taxon>
        <taxon>Phthiraptera</taxon>
        <taxon>Amblycera</taxon>
        <taxon>Menoponidae</taxon>
        <taxon>Menopon</taxon>
    </lineage>
</organism>
<gene>
    <name evidence="3" type="ORF">PYX00_000667</name>
</gene>
<sequence length="76" mass="7943">MRGYCLFIVFGVLALLQFAELKPRTVADVGDSSEAEEAVRIPGEQPEAETELTDTTEDLLSSDSAGKRPGDAGGGG</sequence>
<name>A0AAW2IAX1_9NEOP</name>
<dbReference type="EMBL" id="JARGDH010000001">
    <property type="protein sequence ID" value="KAL0279021.1"/>
    <property type="molecule type" value="Genomic_DNA"/>
</dbReference>
<accession>A0AAW2IAX1</accession>
<keyword evidence="2" id="KW-0732">Signal</keyword>
<evidence type="ECO:0000313" key="3">
    <source>
        <dbReference type="EMBL" id="KAL0279021.1"/>
    </source>
</evidence>
<evidence type="ECO:0000256" key="1">
    <source>
        <dbReference type="SAM" id="MobiDB-lite"/>
    </source>
</evidence>
<feature type="signal peptide" evidence="2">
    <location>
        <begin position="1"/>
        <end position="21"/>
    </location>
</feature>
<feature type="region of interest" description="Disordered" evidence="1">
    <location>
        <begin position="26"/>
        <end position="76"/>
    </location>
</feature>
<evidence type="ECO:0008006" key="4">
    <source>
        <dbReference type="Google" id="ProtNLM"/>
    </source>
</evidence>